<evidence type="ECO:0000313" key="1">
    <source>
        <dbReference type="EMBL" id="MDR7321923.1"/>
    </source>
</evidence>
<organism evidence="1 2">
    <name type="scientific">Catenuloplanes niger</name>
    <dbReference type="NCBI Taxonomy" id="587534"/>
    <lineage>
        <taxon>Bacteria</taxon>
        <taxon>Bacillati</taxon>
        <taxon>Actinomycetota</taxon>
        <taxon>Actinomycetes</taxon>
        <taxon>Micromonosporales</taxon>
        <taxon>Micromonosporaceae</taxon>
        <taxon>Catenuloplanes</taxon>
    </lineage>
</organism>
<keyword evidence="2" id="KW-1185">Reference proteome</keyword>
<evidence type="ECO:0000313" key="2">
    <source>
        <dbReference type="Proteomes" id="UP001183629"/>
    </source>
</evidence>
<dbReference type="EMBL" id="JAVDYC010000001">
    <property type="protein sequence ID" value="MDR7321923.1"/>
    <property type="molecule type" value="Genomic_DNA"/>
</dbReference>
<accession>A0AAE3ZPK2</accession>
<name>A0AAE3ZPK2_9ACTN</name>
<dbReference type="Proteomes" id="UP001183629">
    <property type="component" value="Unassembled WGS sequence"/>
</dbReference>
<reference evidence="1 2" key="1">
    <citation type="submission" date="2023-07" db="EMBL/GenBank/DDBJ databases">
        <title>Sequencing the genomes of 1000 actinobacteria strains.</title>
        <authorList>
            <person name="Klenk H.-P."/>
        </authorList>
    </citation>
    <scope>NUCLEOTIDE SEQUENCE [LARGE SCALE GENOMIC DNA]</scope>
    <source>
        <strain evidence="1 2">DSM 44711</strain>
    </source>
</reference>
<gene>
    <name evidence="1" type="ORF">J2S44_002173</name>
</gene>
<dbReference type="RefSeq" id="WP_310411484.1">
    <property type="nucleotide sequence ID" value="NZ_JAVDYC010000001.1"/>
</dbReference>
<comment type="caution">
    <text evidence="1">The sequence shown here is derived from an EMBL/GenBank/DDBJ whole genome shotgun (WGS) entry which is preliminary data.</text>
</comment>
<proteinExistence type="predicted"/>
<sequence>MLEIMSGLVGEVSSAMAFLKSPLPPVADDACAAVAVWHETATFGEPPAEITVRSARSLTGEVAVEERDCGRRYATSHLCPVHAADCPVRSHLLDVPPFLTLFGLMFAGRLVARRIATRITGHPPARH</sequence>
<protein>
    <submittedName>
        <fullName evidence="1">Uncharacterized protein</fullName>
    </submittedName>
</protein>
<dbReference type="AlphaFoldDB" id="A0AAE3ZPK2"/>